<organism evidence="1 2">
    <name type="scientific">Candidatus Syntrophocurvum alkaliphilum</name>
    <dbReference type="NCBI Taxonomy" id="2293317"/>
    <lineage>
        <taxon>Bacteria</taxon>
        <taxon>Bacillati</taxon>
        <taxon>Bacillota</taxon>
        <taxon>Clostridia</taxon>
        <taxon>Eubacteriales</taxon>
        <taxon>Syntrophomonadaceae</taxon>
        <taxon>Candidatus Syntrophocurvum</taxon>
    </lineage>
</organism>
<dbReference type="KEGG" id="salq:SYNTR_2295"/>
<dbReference type="OrthoDB" id="1957286at2"/>
<dbReference type="InterPro" id="IPR009229">
    <property type="entry name" value="AgrD"/>
</dbReference>
<dbReference type="AlphaFoldDB" id="A0A6I6DK04"/>
<evidence type="ECO:0008006" key="3">
    <source>
        <dbReference type="Google" id="ProtNLM"/>
    </source>
</evidence>
<name>A0A6I6DK04_9FIRM</name>
<proteinExistence type="predicted"/>
<dbReference type="Proteomes" id="UP000426444">
    <property type="component" value="Chromosome"/>
</dbReference>
<reference evidence="2" key="1">
    <citation type="journal article" date="2019" name="Microbiology">
        <title>Complete Genome Sequence of an Uncultured Bacterium of the Candidate Phylum Bipolaricaulota.</title>
        <authorList>
            <person name="Kadnikov V.V."/>
            <person name="Mardanov A.V."/>
            <person name="Beletsky A.V."/>
            <person name="Frank Y.A."/>
            <person name="Karnachuk O.V."/>
            <person name="Ravin N.V."/>
        </authorList>
    </citation>
    <scope>NUCLEOTIDE SEQUENCE [LARGE SCALE GENOMIC DNA]</scope>
</reference>
<evidence type="ECO:0000313" key="2">
    <source>
        <dbReference type="Proteomes" id="UP000426444"/>
    </source>
</evidence>
<gene>
    <name evidence="1" type="ORF">SYNTR_2295</name>
</gene>
<evidence type="ECO:0000313" key="1">
    <source>
        <dbReference type="EMBL" id="QGU00889.1"/>
    </source>
</evidence>
<dbReference type="RefSeq" id="WP_156204631.1">
    <property type="nucleotide sequence ID" value="NZ_CP046457.1"/>
</dbReference>
<dbReference type="NCBIfam" id="TIGR04223">
    <property type="entry name" value="quorum_AgrD"/>
    <property type="match status" value="1"/>
</dbReference>
<keyword evidence="2" id="KW-1185">Reference proteome</keyword>
<accession>A0A6I6DK04</accession>
<sequence>MFNKIKTYIVTSFASILALVASFGANSPYSLLMIYEPEVPESLKKDR</sequence>
<dbReference type="EMBL" id="CP046457">
    <property type="protein sequence ID" value="QGU00889.1"/>
    <property type="molecule type" value="Genomic_DNA"/>
</dbReference>
<protein>
    <recommendedName>
        <fullName evidence="3">Cyclic lactone autoinducer peptide</fullName>
    </recommendedName>
</protein>